<organism evidence="1 2">
    <name type="scientific">Brevibacillus agri</name>
    <dbReference type="NCBI Taxonomy" id="51101"/>
    <lineage>
        <taxon>Bacteria</taxon>
        <taxon>Bacillati</taxon>
        <taxon>Bacillota</taxon>
        <taxon>Bacilli</taxon>
        <taxon>Bacillales</taxon>
        <taxon>Paenibacillaceae</taxon>
        <taxon>Brevibacillus</taxon>
    </lineage>
</organism>
<keyword evidence="2" id="KW-1185">Reference proteome</keyword>
<protein>
    <recommendedName>
        <fullName evidence="3">DUF4367 domain-containing protein</fullName>
    </recommendedName>
</protein>
<dbReference type="Proteomes" id="UP000317180">
    <property type="component" value="Unassembled WGS sequence"/>
</dbReference>
<dbReference type="RefSeq" id="WP_007785730.1">
    <property type="nucleotide sequence ID" value="NZ_BJOD01000065.1"/>
</dbReference>
<comment type="caution">
    <text evidence="1">The sequence shown here is derived from an EMBL/GenBank/DDBJ whole genome shotgun (WGS) entry which is preliminary data.</text>
</comment>
<evidence type="ECO:0008006" key="3">
    <source>
        <dbReference type="Google" id="ProtNLM"/>
    </source>
</evidence>
<dbReference type="GeneID" id="82810173"/>
<proteinExistence type="predicted"/>
<reference evidence="1 2" key="1">
    <citation type="submission" date="2019-06" db="EMBL/GenBank/DDBJ databases">
        <title>Whole genome shotgun sequence of Brevibacillus agri NBRC 15538.</title>
        <authorList>
            <person name="Hosoyama A."/>
            <person name="Uohara A."/>
            <person name="Ohji S."/>
            <person name="Ichikawa N."/>
        </authorList>
    </citation>
    <scope>NUCLEOTIDE SEQUENCE [LARGE SCALE GENOMIC DNA]</scope>
    <source>
        <strain evidence="1 2">NBRC 15538</strain>
    </source>
</reference>
<sequence>MKKRIGLIVAVILAFGVTSAYAAMKVYDLKNEQGEVVVKVEQTENKTEVNEEKKSKFDQARDTLKPGESAAIYIPGPDNPDKRVFFTRIPVIHETTSALQQETGSFYAFPESLAGGYRFATGVVNYSFNHRQPELFEDMYKEAEQGKKDFVVRKVSPEPRIDSVATEYNGTKGKVTVVITNFDRMQYITEEAGPDETVEKVSVQKKEALYVANKLPDGTDMRTVKFYNDNSKLLFEVSTKTAAITKEELLAIAEKLN</sequence>
<gene>
    <name evidence="1" type="ORF">BAG01nite_43890</name>
</gene>
<dbReference type="EMBL" id="BJOD01000065">
    <property type="protein sequence ID" value="GED28287.1"/>
    <property type="molecule type" value="Genomic_DNA"/>
</dbReference>
<name>A0ABQ0SWH4_9BACL</name>
<evidence type="ECO:0000313" key="1">
    <source>
        <dbReference type="EMBL" id="GED28287.1"/>
    </source>
</evidence>
<accession>A0ABQ0SWH4</accession>
<evidence type="ECO:0000313" key="2">
    <source>
        <dbReference type="Proteomes" id="UP000317180"/>
    </source>
</evidence>